<feature type="region of interest" description="Disordered" evidence="1">
    <location>
        <begin position="108"/>
        <end position="214"/>
    </location>
</feature>
<feature type="compositionally biased region" description="Basic residues" evidence="1">
    <location>
        <begin position="134"/>
        <end position="147"/>
    </location>
</feature>
<feature type="compositionally biased region" description="Basic and acidic residues" evidence="1">
    <location>
        <begin position="115"/>
        <end position="124"/>
    </location>
</feature>
<name>A0A9J6EQC3_RHIMP</name>
<evidence type="ECO:0000256" key="1">
    <source>
        <dbReference type="SAM" id="MobiDB-lite"/>
    </source>
</evidence>
<comment type="caution">
    <text evidence="2">The sequence shown here is derived from an EMBL/GenBank/DDBJ whole genome shotgun (WGS) entry which is preliminary data.</text>
</comment>
<protein>
    <submittedName>
        <fullName evidence="2">Uncharacterized protein</fullName>
    </submittedName>
</protein>
<reference evidence="2" key="1">
    <citation type="journal article" date="2020" name="Cell">
        <title>Large-Scale Comparative Analyses of Tick Genomes Elucidate Their Genetic Diversity and Vector Capacities.</title>
        <authorList>
            <consortium name="Tick Genome and Microbiome Consortium (TIGMIC)"/>
            <person name="Jia N."/>
            <person name="Wang J."/>
            <person name="Shi W."/>
            <person name="Du L."/>
            <person name="Sun Y."/>
            <person name="Zhan W."/>
            <person name="Jiang J.F."/>
            <person name="Wang Q."/>
            <person name="Zhang B."/>
            <person name="Ji P."/>
            <person name="Bell-Sakyi L."/>
            <person name="Cui X.M."/>
            <person name="Yuan T.T."/>
            <person name="Jiang B.G."/>
            <person name="Yang W.F."/>
            <person name="Lam T.T."/>
            <person name="Chang Q.C."/>
            <person name="Ding S.J."/>
            <person name="Wang X.J."/>
            <person name="Zhu J.G."/>
            <person name="Ruan X.D."/>
            <person name="Zhao L."/>
            <person name="Wei J.T."/>
            <person name="Ye R.Z."/>
            <person name="Que T.C."/>
            <person name="Du C.H."/>
            <person name="Zhou Y.H."/>
            <person name="Cheng J.X."/>
            <person name="Dai P.F."/>
            <person name="Guo W.B."/>
            <person name="Han X.H."/>
            <person name="Huang E.J."/>
            <person name="Li L.F."/>
            <person name="Wei W."/>
            <person name="Gao Y.C."/>
            <person name="Liu J.Z."/>
            <person name="Shao H.Z."/>
            <person name="Wang X."/>
            <person name="Wang C.C."/>
            <person name="Yang T.C."/>
            <person name="Huo Q.B."/>
            <person name="Li W."/>
            <person name="Chen H.Y."/>
            <person name="Chen S.E."/>
            <person name="Zhou L.G."/>
            <person name="Ni X.B."/>
            <person name="Tian J.H."/>
            <person name="Sheng Y."/>
            <person name="Liu T."/>
            <person name="Pan Y.S."/>
            <person name="Xia L.Y."/>
            <person name="Li J."/>
            <person name="Zhao F."/>
            <person name="Cao W.C."/>
        </authorList>
    </citation>
    <scope>NUCLEOTIDE SEQUENCE</scope>
    <source>
        <strain evidence="2">Rmic-2018</strain>
    </source>
</reference>
<dbReference type="VEuPathDB" id="VectorBase:LOC119179570"/>
<organism evidence="2 3">
    <name type="scientific">Rhipicephalus microplus</name>
    <name type="common">Cattle tick</name>
    <name type="synonym">Boophilus microplus</name>
    <dbReference type="NCBI Taxonomy" id="6941"/>
    <lineage>
        <taxon>Eukaryota</taxon>
        <taxon>Metazoa</taxon>
        <taxon>Ecdysozoa</taxon>
        <taxon>Arthropoda</taxon>
        <taxon>Chelicerata</taxon>
        <taxon>Arachnida</taxon>
        <taxon>Acari</taxon>
        <taxon>Parasitiformes</taxon>
        <taxon>Ixodida</taxon>
        <taxon>Ixodoidea</taxon>
        <taxon>Ixodidae</taxon>
        <taxon>Rhipicephalinae</taxon>
        <taxon>Rhipicephalus</taxon>
        <taxon>Boophilus</taxon>
    </lineage>
</organism>
<sequence length="258" mass="27813">MIAWYALVSGYGREALYRQGPGHMGPADSSLRTTRRAAAATAASGGTRDPKVEQPVQKPPSTPKTKAGCRLTRQKEQKVVDTCREAPVLSDATAEPPEPARESLTICEITGKGNRNMDKSEERSNSASTSAVKSCKRKTSTKKRILARHPVIPSLNGNDVAMKMEEPPSKVSKPNALPAAKKSGAPLDAKKHVVLPPVRQHARSSARSKSTVAVPAKKVVTPALQKPPAERLQSLAELVVNFHNKTPTRFRRVPKDPG</sequence>
<proteinExistence type="predicted"/>
<evidence type="ECO:0000313" key="3">
    <source>
        <dbReference type="Proteomes" id="UP000821866"/>
    </source>
</evidence>
<dbReference type="Proteomes" id="UP000821866">
    <property type="component" value="Chromosome 10"/>
</dbReference>
<reference evidence="2" key="2">
    <citation type="submission" date="2021-09" db="EMBL/GenBank/DDBJ databases">
        <authorList>
            <person name="Jia N."/>
            <person name="Wang J."/>
            <person name="Shi W."/>
            <person name="Du L."/>
            <person name="Sun Y."/>
            <person name="Zhan W."/>
            <person name="Jiang J."/>
            <person name="Wang Q."/>
            <person name="Zhang B."/>
            <person name="Ji P."/>
            <person name="Sakyi L.B."/>
            <person name="Cui X."/>
            <person name="Yuan T."/>
            <person name="Jiang B."/>
            <person name="Yang W."/>
            <person name="Lam T.T.-Y."/>
            <person name="Chang Q."/>
            <person name="Ding S."/>
            <person name="Wang X."/>
            <person name="Zhu J."/>
            <person name="Ruan X."/>
            <person name="Zhao L."/>
            <person name="Wei J."/>
            <person name="Que T."/>
            <person name="Du C."/>
            <person name="Cheng J."/>
            <person name="Dai P."/>
            <person name="Han X."/>
            <person name="Huang E."/>
            <person name="Gao Y."/>
            <person name="Liu J."/>
            <person name="Shao H."/>
            <person name="Ye R."/>
            <person name="Li L."/>
            <person name="Wei W."/>
            <person name="Wang X."/>
            <person name="Wang C."/>
            <person name="Huo Q."/>
            <person name="Li W."/>
            <person name="Guo W."/>
            <person name="Chen H."/>
            <person name="Chen S."/>
            <person name="Zhou L."/>
            <person name="Zhou L."/>
            <person name="Ni X."/>
            <person name="Tian J."/>
            <person name="Zhou Y."/>
            <person name="Sheng Y."/>
            <person name="Liu T."/>
            <person name="Pan Y."/>
            <person name="Xia L."/>
            <person name="Li J."/>
            <person name="Zhao F."/>
            <person name="Cao W."/>
        </authorList>
    </citation>
    <scope>NUCLEOTIDE SEQUENCE</scope>
    <source>
        <strain evidence="2">Rmic-2018</strain>
        <tissue evidence="2">Larvae</tissue>
    </source>
</reference>
<feature type="region of interest" description="Disordered" evidence="1">
    <location>
        <begin position="22"/>
        <end position="73"/>
    </location>
</feature>
<gene>
    <name evidence="2" type="ORF">HPB51_001761</name>
</gene>
<accession>A0A9J6EQC3</accession>
<dbReference type="AlphaFoldDB" id="A0A9J6EQC3"/>
<keyword evidence="3" id="KW-1185">Reference proteome</keyword>
<dbReference type="EMBL" id="JABSTU010000002">
    <property type="protein sequence ID" value="KAH8036585.1"/>
    <property type="molecule type" value="Genomic_DNA"/>
</dbReference>
<evidence type="ECO:0000313" key="2">
    <source>
        <dbReference type="EMBL" id="KAH8036585.1"/>
    </source>
</evidence>